<dbReference type="InterPro" id="IPR036388">
    <property type="entry name" value="WH-like_DNA-bd_sf"/>
</dbReference>
<accession>A0A5B8U157</accession>
<dbReference type="PANTHER" id="PTHR30346">
    <property type="entry name" value="TRANSCRIPTIONAL DUAL REGULATOR HCAR-RELATED"/>
    <property type="match status" value="1"/>
</dbReference>
<dbReference type="KEGG" id="bsol:FSW04_03560"/>
<feature type="domain" description="HTH lysR-type" evidence="5">
    <location>
        <begin position="1"/>
        <end position="58"/>
    </location>
</feature>
<dbReference type="InterPro" id="IPR005119">
    <property type="entry name" value="LysR_subst-bd"/>
</dbReference>
<dbReference type="SUPFAM" id="SSF53850">
    <property type="entry name" value="Periplasmic binding protein-like II"/>
    <property type="match status" value="1"/>
</dbReference>
<dbReference type="PANTHER" id="PTHR30346:SF28">
    <property type="entry name" value="HTH-TYPE TRANSCRIPTIONAL REGULATOR CYNR"/>
    <property type="match status" value="1"/>
</dbReference>
<comment type="similarity">
    <text evidence="1">Belongs to the LysR transcriptional regulatory family.</text>
</comment>
<dbReference type="GO" id="GO:0032993">
    <property type="term" value="C:protein-DNA complex"/>
    <property type="evidence" value="ECO:0007669"/>
    <property type="project" value="TreeGrafter"/>
</dbReference>
<dbReference type="SUPFAM" id="SSF46785">
    <property type="entry name" value="Winged helix' DNA-binding domain"/>
    <property type="match status" value="1"/>
</dbReference>
<dbReference type="EMBL" id="CP042430">
    <property type="protein sequence ID" value="QEC46753.1"/>
    <property type="molecule type" value="Genomic_DNA"/>
</dbReference>
<proteinExistence type="inferred from homology"/>
<reference evidence="6 7" key="1">
    <citation type="journal article" date="2018" name="J. Microbiol.">
        <title>Baekduia soli gen. nov., sp. nov., a novel bacterium isolated from the soil of Baekdu Mountain and proposal of a novel family name, Baekduiaceae fam. nov.</title>
        <authorList>
            <person name="An D.S."/>
            <person name="Siddiqi M.Z."/>
            <person name="Kim K.H."/>
            <person name="Yu H.S."/>
            <person name="Im W.T."/>
        </authorList>
    </citation>
    <scope>NUCLEOTIDE SEQUENCE [LARGE SCALE GENOMIC DNA]</scope>
    <source>
        <strain evidence="6 7">BR7-21</strain>
    </source>
</reference>
<dbReference type="CDD" id="cd05466">
    <property type="entry name" value="PBP2_LTTR_substrate"/>
    <property type="match status" value="1"/>
</dbReference>
<evidence type="ECO:0000259" key="5">
    <source>
        <dbReference type="PROSITE" id="PS50931"/>
    </source>
</evidence>
<dbReference type="GO" id="GO:0003677">
    <property type="term" value="F:DNA binding"/>
    <property type="evidence" value="ECO:0007669"/>
    <property type="project" value="UniProtKB-KW"/>
</dbReference>
<dbReference type="GO" id="GO:0003700">
    <property type="term" value="F:DNA-binding transcription factor activity"/>
    <property type="evidence" value="ECO:0007669"/>
    <property type="project" value="InterPro"/>
</dbReference>
<dbReference type="InterPro" id="IPR000847">
    <property type="entry name" value="LysR_HTH_N"/>
</dbReference>
<evidence type="ECO:0000313" key="7">
    <source>
        <dbReference type="Proteomes" id="UP000321805"/>
    </source>
</evidence>
<evidence type="ECO:0000313" key="6">
    <source>
        <dbReference type="EMBL" id="QEC46753.1"/>
    </source>
</evidence>
<dbReference type="OrthoDB" id="3176554at2"/>
<dbReference type="PRINTS" id="PR00039">
    <property type="entry name" value="HTHLYSR"/>
</dbReference>
<dbReference type="Pfam" id="PF03466">
    <property type="entry name" value="LysR_substrate"/>
    <property type="match status" value="1"/>
</dbReference>
<evidence type="ECO:0000256" key="2">
    <source>
        <dbReference type="ARBA" id="ARBA00023015"/>
    </source>
</evidence>
<dbReference type="FunFam" id="1.10.10.10:FF:000001">
    <property type="entry name" value="LysR family transcriptional regulator"/>
    <property type="match status" value="1"/>
</dbReference>
<dbReference type="AlphaFoldDB" id="A0A5B8U157"/>
<dbReference type="PROSITE" id="PS50931">
    <property type="entry name" value="HTH_LYSR"/>
    <property type="match status" value="1"/>
</dbReference>
<keyword evidence="2" id="KW-0805">Transcription regulation</keyword>
<dbReference type="Gene3D" id="3.40.190.290">
    <property type="match status" value="1"/>
</dbReference>
<gene>
    <name evidence="6" type="ORF">FSW04_03560</name>
</gene>
<dbReference type="Pfam" id="PF00126">
    <property type="entry name" value="HTH_1"/>
    <property type="match status" value="1"/>
</dbReference>
<keyword evidence="3" id="KW-0238">DNA-binding</keyword>
<keyword evidence="7" id="KW-1185">Reference proteome</keyword>
<dbReference type="InterPro" id="IPR036390">
    <property type="entry name" value="WH_DNA-bd_sf"/>
</dbReference>
<name>A0A5B8U157_9ACTN</name>
<organism evidence="6 7">
    <name type="scientific">Baekduia soli</name>
    <dbReference type="NCBI Taxonomy" id="496014"/>
    <lineage>
        <taxon>Bacteria</taxon>
        <taxon>Bacillati</taxon>
        <taxon>Actinomycetota</taxon>
        <taxon>Thermoleophilia</taxon>
        <taxon>Solirubrobacterales</taxon>
        <taxon>Baekduiaceae</taxon>
        <taxon>Baekduia</taxon>
    </lineage>
</organism>
<dbReference type="Proteomes" id="UP000321805">
    <property type="component" value="Chromosome"/>
</dbReference>
<sequence>MDLRQLTYFRAVATLGGFRRAAEELRIAQPAISEQIRRLEAELGTTLFDRSTRPVALTPAGERLLTHANRLLSEAAAVLEDMRGFATERSTLRVGTLQYLTLLDIPEVLSRFGAAHAGIELNVTVGNTGELEALLLRGDLDVVIVHTEGGVPGDRLTGEPWRREEVAVAVSLEHPLSGREDVAVQELADARFVTSRVGGLIRETFRARARAVGFDPEVAFEASDVATTLSLVGRDLGVAIVPRSVQALHADNVVVLPLRSTTALDVCLLRDAHRTPTPAIEAFMGFMAKTGSNAPSSGAR</sequence>
<keyword evidence="4" id="KW-0804">Transcription</keyword>
<protein>
    <submittedName>
        <fullName evidence="6">LysR family transcriptional regulator</fullName>
    </submittedName>
</protein>
<dbReference type="Gene3D" id="1.10.10.10">
    <property type="entry name" value="Winged helix-like DNA-binding domain superfamily/Winged helix DNA-binding domain"/>
    <property type="match status" value="1"/>
</dbReference>
<evidence type="ECO:0000256" key="3">
    <source>
        <dbReference type="ARBA" id="ARBA00023125"/>
    </source>
</evidence>
<evidence type="ECO:0000256" key="1">
    <source>
        <dbReference type="ARBA" id="ARBA00009437"/>
    </source>
</evidence>
<evidence type="ECO:0000256" key="4">
    <source>
        <dbReference type="ARBA" id="ARBA00023163"/>
    </source>
</evidence>
<dbReference type="RefSeq" id="WP_146916331.1">
    <property type="nucleotide sequence ID" value="NZ_CP042430.1"/>
</dbReference>